<dbReference type="AlphaFoldDB" id="A0A2A2I4B5"/>
<accession>A0A2A2I4B5</accession>
<comment type="caution">
    <text evidence="1">The sequence shown here is derived from an EMBL/GenBank/DDBJ whole genome shotgun (WGS) entry which is preliminary data.</text>
</comment>
<protein>
    <submittedName>
        <fullName evidence="1">Uncharacterized protein</fullName>
    </submittedName>
</protein>
<dbReference type="EMBL" id="NMPM01000042">
    <property type="protein sequence ID" value="PAV25950.1"/>
    <property type="molecule type" value="Genomic_DNA"/>
</dbReference>
<evidence type="ECO:0000313" key="1">
    <source>
        <dbReference type="EMBL" id="PAV25950.1"/>
    </source>
</evidence>
<organism evidence="1 2">
    <name type="scientific">Tamilnaduibacter salinus</name>
    <dbReference type="NCBI Taxonomy" id="1484056"/>
    <lineage>
        <taxon>Bacteria</taxon>
        <taxon>Pseudomonadati</taxon>
        <taxon>Pseudomonadota</taxon>
        <taxon>Gammaproteobacteria</taxon>
        <taxon>Pseudomonadales</taxon>
        <taxon>Marinobacteraceae</taxon>
        <taxon>Tamilnaduibacter</taxon>
    </lineage>
</organism>
<sequence>MVYPDYTFGDDLKVAKGETATLGFDLEAANGLKAIRLVSDGGKVVEKRAFDGAVEERAEFEVTATKDTFYAVIVEDQEGKKAYSNPIWLDAMSHVPAPEAADADG</sequence>
<gene>
    <name evidence="1" type="ORF">CF392_08215</name>
</gene>
<name>A0A2A2I4B5_9GAMM</name>
<proteinExistence type="predicted"/>
<dbReference type="Proteomes" id="UP000218332">
    <property type="component" value="Unassembled WGS sequence"/>
</dbReference>
<reference evidence="1 2" key="1">
    <citation type="submission" date="2017-07" db="EMBL/GenBank/DDBJ databases">
        <title>Tamlnaduibacter salinus (Mi-7) genome sequencing.</title>
        <authorList>
            <person name="Verma A."/>
            <person name="Krishnamurthi S."/>
        </authorList>
    </citation>
    <scope>NUCLEOTIDE SEQUENCE [LARGE SCALE GENOMIC DNA]</scope>
    <source>
        <strain evidence="1 2">Mi-7</strain>
    </source>
</reference>
<keyword evidence="2" id="KW-1185">Reference proteome</keyword>
<evidence type="ECO:0000313" key="2">
    <source>
        <dbReference type="Proteomes" id="UP000218332"/>
    </source>
</evidence>